<dbReference type="Proteomes" id="UP001529369">
    <property type="component" value="Unassembled WGS sequence"/>
</dbReference>
<dbReference type="PANTHER" id="PTHR30168:SF0">
    <property type="entry name" value="INNER MEMBRANE PROTEIN"/>
    <property type="match status" value="1"/>
</dbReference>
<gene>
    <name evidence="7" type="ORF">QWZ14_23590</name>
</gene>
<dbReference type="InterPro" id="IPR007343">
    <property type="entry name" value="Uncharacterised_pept_Zn_put"/>
</dbReference>
<proteinExistence type="predicted"/>
<accession>A0ABT8ADF6</accession>
<feature type="transmembrane region" description="Helical" evidence="6">
    <location>
        <begin position="21"/>
        <end position="44"/>
    </location>
</feature>
<keyword evidence="8" id="KW-1185">Reference proteome</keyword>
<dbReference type="RefSeq" id="WP_290319400.1">
    <property type="nucleotide sequence ID" value="NZ_JAUFPN010000191.1"/>
</dbReference>
<comment type="caution">
    <text evidence="7">The sequence shown here is derived from an EMBL/GenBank/DDBJ whole genome shotgun (WGS) entry which is preliminary data.</text>
</comment>
<feature type="compositionally biased region" description="Basic and acidic residues" evidence="5">
    <location>
        <begin position="1"/>
        <end position="17"/>
    </location>
</feature>
<reference evidence="8" key="1">
    <citation type="journal article" date="2019" name="Int. J. Syst. Evol. Microbiol.">
        <title>The Global Catalogue of Microorganisms (GCM) 10K type strain sequencing project: providing services to taxonomists for standard genome sequencing and annotation.</title>
        <authorList>
            <consortium name="The Broad Institute Genomics Platform"/>
            <consortium name="The Broad Institute Genome Sequencing Center for Infectious Disease"/>
            <person name="Wu L."/>
            <person name="Ma J."/>
        </authorList>
    </citation>
    <scope>NUCLEOTIDE SEQUENCE [LARGE SCALE GENOMIC DNA]</scope>
    <source>
        <strain evidence="8">CECT 7131</strain>
    </source>
</reference>
<comment type="subcellular location">
    <subcellularLocation>
        <location evidence="1">Membrane</location>
        <topology evidence="1">Single-pass membrane protein</topology>
    </subcellularLocation>
</comment>
<dbReference type="SUPFAM" id="SSF55486">
    <property type="entry name" value="Metalloproteases ('zincins'), catalytic domain"/>
    <property type="match status" value="1"/>
</dbReference>
<dbReference type="Pfam" id="PF04228">
    <property type="entry name" value="Zn_peptidase"/>
    <property type="match status" value="1"/>
</dbReference>
<evidence type="ECO:0000313" key="7">
    <source>
        <dbReference type="EMBL" id="MDN3567374.1"/>
    </source>
</evidence>
<feature type="region of interest" description="Disordered" evidence="5">
    <location>
        <begin position="1"/>
        <end position="21"/>
    </location>
</feature>
<feature type="region of interest" description="Disordered" evidence="5">
    <location>
        <begin position="57"/>
        <end position="79"/>
    </location>
</feature>
<keyword evidence="2 6" id="KW-0812">Transmembrane</keyword>
<evidence type="ECO:0000256" key="3">
    <source>
        <dbReference type="ARBA" id="ARBA00022989"/>
    </source>
</evidence>
<evidence type="ECO:0000256" key="4">
    <source>
        <dbReference type="ARBA" id="ARBA00023136"/>
    </source>
</evidence>
<dbReference type="PANTHER" id="PTHR30168">
    <property type="entry name" value="PUTATIVE MEMBRANE PROTEIN YPFJ"/>
    <property type="match status" value="1"/>
</dbReference>
<evidence type="ECO:0000256" key="2">
    <source>
        <dbReference type="ARBA" id="ARBA00022692"/>
    </source>
</evidence>
<sequence length="289" mass="31123">MRLGDGRESGNVEDRRGSGGGGLPIGIAGGGIGTVVLVLVALFFGVDPSVILSGGGGEAPNGQVAQQQQGGQPDPAQEGSRRFVAQVLATTEDVWTDIFRRGGNTYQPPNLVLYSGGTQSACGFAQTATGPFYCPGDQKVYLDLDFFRDMERKLNAPGDFARAYVIAHEIGHHVQNQIGTLRRVEAERRGEGERESNALQVRVELQADCYAGVWANRTQQQRPVLEQGDIEEGINAAAAVGDDRLQRQARGTVVPESFTHGSSVQRVRWFRRGLEAGDPRQCDSFVGQP</sequence>
<evidence type="ECO:0000256" key="5">
    <source>
        <dbReference type="SAM" id="MobiDB-lite"/>
    </source>
</evidence>
<evidence type="ECO:0000256" key="1">
    <source>
        <dbReference type="ARBA" id="ARBA00004167"/>
    </source>
</evidence>
<protein>
    <submittedName>
        <fullName evidence="7">Neutral zinc metallopeptidase</fullName>
    </submittedName>
</protein>
<evidence type="ECO:0000313" key="8">
    <source>
        <dbReference type="Proteomes" id="UP001529369"/>
    </source>
</evidence>
<keyword evidence="4 6" id="KW-0472">Membrane</keyword>
<feature type="compositionally biased region" description="Low complexity" evidence="5">
    <location>
        <begin position="60"/>
        <end position="77"/>
    </location>
</feature>
<evidence type="ECO:0000256" key="6">
    <source>
        <dbReference type="SAM" id="Phobius"/>
    </source>
</evidence>
<name>A0ABT8ADF6_9PROT</name>
<organism evidence="7 8">
    <name type="scientific">Paeniroseomonas aquatica</name>
    <dbReference type="NCBI Taxonomy" id="373043"/>
    <lineage>
        <taxon>Bacteria</taxon>
        <taxon>Pseudomonadati</taxon>
        <taxon>Pseudomonadota</taxon>
        <taxon>Alphaproteobacteria</taxon>
        <taxon>Acetobacterales</taxon>
        <taxon>Acetobacteraceae</taxon>
        <taxon>Paeniroseomonas</taxon>
    </lineage>
</organism>
<keyword evidence="3 6" id="KW-1133">Transmembrane helix</keyword>
<dbReference type="EMBL" id="JAUFPN010000191">
    <property type="protein sequence ID" value="MDN3567374.1"/>
    <property type="molecule type" value="Genomic_DNA"/>
</dbReference>